<comment type="caution">
    <text evidence="1">The sequence shown here is derived from an EMBL/GenBank/DDBJ whole genome shotgun (WGS) entry which is preliminary data.</text>
</comment>
<dbReference type="EMBL" id="JBHSKJ010000038">
    <property type="protein sequence ID" value="MFC5149999.1"/>
    <property type="molecule type" value="Genomic_DNA"/>
</dbReference>
<evidence type="ECO:0000313" key="2">
    <source>
        <dbReference type="Proteomes" id="UP001596222"/>
    </source>
</evidence>
<protein>
    <submittedName>
        <fullName evidence="1">Uncharacterized protein</fullName>
    </submittedName>
</protein>
<sequence length="70" mass="7888">MAVYSLQDDPDLWNLKVRCTTNPVRLAMWHGEGPVTIYATYASLGVLAEAFEGVYDQTNTDQPARLREDL</sequence>
<reference evidence="2" key="1">
    <citation type="journal article" date="2019" name="Int. J. Syst. Evol. Microbiol.">
        <title>The Global Catalogue of Microorganisms (GCM) 10K type strain sequencing project: providing services to taxonomists for standard genome sequencing and annotation.</title>
        <authorList>
            <consortium name="The Broad Institute Genomics Platform"/>
            <consortium name="The Broad Institute Genome Sequencing Center for Infectious Disease"/>
            <person name="Wu L."/>
            <person name="Ma J."/>
        </authorList>
    </citation>
    <scope>NUCLEOTIDE SEQUENCE [LARGE SCALE GENOMIC DNA]</scope>
    <source>
        <strain evidence="2">CGMCC 4.1641</strain>
    </source>
</reference>
<accession>A0ABW0AE35</accession>
<dbReference type="RefSeq" id="WP_382051059.1">
    <property type="nucleotide sequence ID" value="NZ_JBHSKJ010000038.1"/>
</dbReference>
<evidence type="ECO:0000313" key="1">
    <source>
        <dbReference type="EMBL" id="MFC5149999.1"/>
    </source>
</evidence>
<name>A0ABW0AE35_9ACTN</name>
<organism evidence="1 2">
    <name type="scientific">Streptomyces aureoversilis</name>
    <dbReference type="NCBI Taxonomy" id="67277"/>
    <lineage>
        <taxon>Bacteria</taxon>
        <taxon>Bacillati</taxon>
        <taxon>Actinomycetota</taxon>
        <taxon>Actinomycetes</taxon>
        <taxon>Kitasatosporales</taxon>
        <taxon>Streptomycetaceae</taxon>
        <taxon>Streptomyces</taxon>
    </lineage>
</organism>
<dbReference type="Proteomes" id="UP001596222">
    <property type="component" value="Unassembled WGS sequence"/>
</dbReference>
<gene>
    <name evidence="1" type="ORF">ACFPP6_35710</name>
</gene>
<proteinExistence type="predicted"/>
<keyword evidence="2" id="KW-1185">Reference proteome</keyword>